<dbReference type="AlphaFoldDB" id="A0A842EZC7"/>
<protein>
    <submittedName>
        <fullName evidence="1">Uncharacterized protein</fullName>
    </submittedName>
</protein>
<comment type="caution">
    <text evidence="1">The sequence shown here is derived from an EMBL/GenBank/DDBJ whole genome shotgun (WGS) entry which is preliminary data.</text>
</comment>
<dbReference type="RefSeq" id="WP_185541622.1">
    <property type="nucleotide sequence ID" value="NZ_JAARZA010000008.1"/>
</dbReference>
<evidence type="ECO:0000313" key="1">
    <source>
        <dbReference type="EMBL" id="MBC2241848.1"/>
    </source>
</evidence>
<dbReference type="EMBL" id="JAARZA010000008">
    <property type="protein sequence ID" value="MBC2241848.1"/>
    <property type="molecule type" value="Genomic_DNA"/>
</dbReference>
<dbReference type="Proteomes" id="UP000553016">
    <property type="component" value="Unassembled WGS sequence"/>
</dbReference>
<name>A0A842EZC7_9LIST</name>
<gene>
    <name evidence="1" type="ORF">HCB35_15335</name>
</gene>
<evidence type="ECO:0000313" key="2">
    <source>
        <dbReference type="Proteomes" id="UP000553016"/>
    </source>
</evidence>
<accession>A0A842EZC7</accession>
<sequence length="51" mass="5703">MAIFIVNMSNGNLDLHVQVVALNEVEAEQLIKKEHKKIACSPADYLSNIHI</sequence>
<proteinExistence type="predicted"/>
<organism evidence="1 2">
    <name type="scientific">Listeria booriae</name>
    <dbReference type="NCBI Taxonomy" id="1552123"/>
    <lineage>
        <taxon>Bacteria</taxon>
        <taxon>Bacillati</taxon>
        <taxon>Bacillota</taxon>
        <taxon>Bacilli</taxon>
        <taxon>Bacillales</taxon>
        <taxon>Listeriaceae</taxon>
        <taxon>Listeria</taxon>
    </lineage>
</organism>
<reference evidence="1 2" key="1">
    <citation type="submission" date="2020-03" db="EMBL/GenBank/DDBJ databases">
        <title>Soil Listeria distribution.</title>
        <authorList>
            <person name="Liao J."/>
            <person name="Wiedmann M."/>
        </authorList>
    </citation>
    <scope>NUCLEOTIDE SEQUENCE [LARGE SCALE GENOMIC DNA]</scope>
    <source>
        <strain evidence="1 2">FSL L7-0149</strain>
    </source>
</reference>